<evidence type="ECO:0000256" key="3">
    <source>
        <dbReference type="ARBA" id="ARBA00022676"/>
    </source>
</evidence>
<evidence type="ECO:0000256" key="6">
    <source>
        <dbReference type="ARBA" id="ARBA00022968"/>
    </source>
</evidence>
<dbReference type="GO" id="GO:0000136">
    <property type="term" value="C:mannan polymerase complex"/>
    <property type="evidence" value="ECO:0007669"/>
    <property type="project" value="TreeGrafter"/>
</dbReference>
<feature type="chain" id="PRO_5019416143" evidence="11">
    <location>
        <begin position="30"/>
        <end position="437"/>
    </location>
</feature>
<keyword evidence="4" id="KW-0808">Transferase</keyword>
<reference evidence="12 13" key="1">
    <citation type="submission" date="2018-12" db="EMBL/GenBank/DDBJ databases">
        <authorList>
            <person name="Tiukova I."/>
            <person name="Dainat J."/>
        </authorList>
    </citation>
    <scope>NUCLEOTIDE SEQUENCE [LARGE SCALE GENOMIC DNA]</scope>
</reference>
<keyword evidence="9" id="KW-0472">Membrane</keyword>
<dbReference type="PANTHER" id="PTHR31834">
    <property type="entry name" value="INITIATION-SPECIFIC ALPHA-1,6-MANNOSYLTRANSFERASE"/>
    <property type="match status" value="1"/>
</dbReference>
<keyword evidence="7" id="KW-1133">Transmembrane helix</keyword>
<proteinExistence type="inferred from homology"/>
<dbReference type="PANTHER" id="PTHR31834:SF11">
    <property type="entry name" value="GLYCOSYLTRANSFERASE HOC1-RELATED"/>
    <property type="match status" value="1"/>
</dbReference>
<evidence type="ECO:0000256" key="8">
    <source>
        <dbReference type="ARBA" id="ARBA00023034"/>
    </source>
</evidence>
<dbReference type="Proteomes" id="UP000290900">
    <property type="component" value="Unassembled WGS sequence"/>
</dbReference>
<organism evidence="12 13">
    <name type="scientific">Brettanomyces naardenensis</name>
    <name type="common">Yeast</name>
    <dbReference type="NCBI Taxonomy" id="13370"/>
    <lineage>
        <taxon>Eukaryota</taxon>
        <taxon>Fungi</taxon>
        <taxon>Dikarya</taxon>
        <taxon>Ascomycota</taxon>
        <taxon>Saccharomycotina</taxon>
        <taxon>Pichiomycetes</taxon>
        <taxon>Pichiales</taxon>
        <taxon>Pichiaceae</taxon>
        <taxon>Brettanomyces</taxon>
    </lineage>
</organism>
<comment type="subcellular location">
    <subcellularLocation>
        <location evidence="1">Golgi apparatus membrane</location>
        <topology evidence="1">Single-pass type II membrane protein</topology>
    </subcellularLocation>
</comment>
<feature type="coiled-coil region" evidence="10">
    <location>
        <begin position="104"/>
        <end position="138"/>
    </location>
</feature>
<dbReference type="InterPro" id="IPR029044">
    <property type="entry name" value="Nucleotide-diphossugar_trans"/>
</dbReference>
<dbReference type="STRING" id="13370.A0A448YSZ5"/>
<keyword evidence="5" id="KW-0812">Transmembrane</keyword>
<keyword evidence="13" id="KW-1185">Reference proteome</keyword>
<dbReference type="InterPro" id="IPR007577">
    <property type="entry name" value="GlycoTrfase_DXD_sugar-bd_CS"/>
</dbReference>
<evidence type="ECO:0000256" key="2">
    <source>
        <dbReference type="ARBA" id="ARBA00009003"/>
    </source>
</evidence>
<dbReference type="Gene3D" id="3.90.550.20">
    <property type="match status" value="1"/>
</dbReference>
<dbReference type="FunCoup" id="A0A448YSZ5">
    <property type="interactions" value="94"/>
</dbReference>
<evidence type="ECO:0000256" key="11">
    <source>
        <dbReference type="SAM" id="SignalP"/>
    </source>
</evidence>
<gene>
    <name evidence="12" type="ORF">BRENAR_LOCUS4739</name>
</gene>
<dbReference type="Pfam" id="PF04488">
    <property type="entry name" value="Gly_transf_sug"/>
    <property type="match status" value="1"/>
</dbReference>
<dbReference type="GO" id="GO:0000009">
    <property type="term" value="F:alpha-1,6-mannosyltransferase activity"/>
    <property type="evidence" value="ECO:0007669"/>
    <property type="project" value="InterPro"/>
</dbReference>
<comment type="similarity">
    <text evidence="2">Belongs to the glycosyltransferase 32 family.</text>
</comment>
<evidence type="ECO:0000256" key="9">
    <source>
        <dbReference type="ARBA" id="ARBA00023136"/>
    </source>
</evidence>
<keyword evidence="8" id="KW-0333">Golgi apparatus</keyword>
<evidence type="ECO:0000256" key="5">
    <source>
        <dbReference type="ARBA" id="ARBA00022692"/>
    </source>
</evidence>
<dbReference type="OrthoDB" id="411251at2759"/>
<evidence type="ECO:0000313" key="12">
    <source>
        <dbReference type="EMBL" id="VEU24010.1"/>
    </source>
</evidence>
<keyword evidence="6" id="KW-0735">Signal-anchor</keyword>
<dbReference type="GO" id="GO:0006487">
    <property type="term" value="P:protein N-linked glycosylation"/>
    <property type="evidence" value="ECO:0007669"/>
    <property type="project" value="TreeGrafter"/>
</dbReference>
<accession>A0A448YSZ5</accession>
<evidence type="ECO:0000256" key="4">
    <source>
        <dbReference type="ARBA" id="ARBA00022679"/>
    </source>
</evidence>
<sequence>MISRVFRRVAILSVCLLLVLVLVIRLASGGSNTLEQVLKDVPRLYNKNIAAGKAVVEGTDTEGGYAVGNAAKEGQVTTGRDGLAVLSFPHKKGNEQLELARKMNDLTQKLVNDQEKRINRLEAERINLEKQLQDLRRPSDSLSLREKLAFLYPYDTNRRFPGYVWQSWKYGLNDERFGREFKLGEEKWAKRNPGFVHEIFNDDTSNAFVHYLFLNIPEVIEAYDALPNIVLKMDFFRYLILFARGGIWADIDTYPVRPVPNWIPDNVEPSELGMIIGVDVDTQGEGRDEWRSKRARKFQFSNSVIQAKPGHPILRDIIAEITESTIQRKRAGNIKLPVSDREIALMNWTGEGLWTDVILKFFNDYVLSGVFTKVTWRDFHELDVPKLVSDVLVMPKKSFASPLIPSSDGSHDKDNDDDTDPLVMVRHQHSQVYKEVW</sequence>
<name>A0A448YSZ5_BRENA</name>
<evidence type="ECO:0000256" key="1">
    <source>
        <dbReference type="ARBA" id="ARBA00004323"/>
    </source>
</evidence>
<keyword evidence="10" id="KW-0175">Coiled coil</keyword>
<keyword evidence="11" id="KW-0732">Signal</keyword>
<protein>
    <submittedName>
        <fullName evidence="12">DEKNAAC105278</fullName>
    </submittedName>
</protein>
<keyword evidence="3" id="KW-0328">Glycosyltransferase</keyword>
<dbReference type="FunFam" id="3.90.550.20:FF:000002">
    <property type="entry name" value="Initiation-specific alpha-1,6-mannosyltransferase"/>
    <property type="match status" value="1"/>
</dbReference>
<evidence type="ECO:0000313" key="13">
    <source>
        <dbReference type="Proteomes" id="UP000290900"/>
    </source>
</evidence>
<evidence type="ECO:0000256" key="7">
    <source>
        <dbReference type="ARBA" id="ARBA00022989"/>
    </source>
</evidence>
<evidence type="ECO:0000256" key="10">
    <source>
        <dbReference type="SAM" id="Coils"/>
    </source>
</evidence>
<dbReference type="AlphaFoldDB" id="A0A448YSZ5"/>
<dbReference type="InParanoid" id="A0A448YSZ5"/>
<dbReference type="EMBL" id="CAACVR010000067">
    <property type="protein sequence ID" value="VEU24010.1"/>
    <property type="molecule type" value="Genomic_DNA"/>
</dbReference>
<dbReference type="SUPFAM" id="SSF53448">
    <property type="entry name" value="Nucleotide-diphospho-sugar transferases"/>
    <property type="match status" value="1"/>
</dbReference>
<feature type="signal peptide" evidence="11">
    <location>
        <begin position="1"/>
        <end position="29"/>
    </location>
</feature>
<dbReference type="InterPro" id="IPR039367">
    <property type="entry name" value="Och1-like"/>
</dbReference>